<keyword evidence="4" id="KW-0472">Membrane</keyword>
<dbReference type="RefSeq" id="WP_236500258.1">
    <property type="nucleotide sequence ID" value="NZ_CP091244.1"/>
</dbReference>
<dbReference type="InterPro" id="IPR018062">
    <property type="entry name" value="HTH_AraC-typ_CS"/>
</dbReference>
<dbReference type="Gene3D" id="1.10.10.60">
    <property type="entry name" value="Homeodomain-like"/>
    <property type="match status" value="1"/>
</dbReference>
<dbReference type="Proteomes" id="UP001054801">
    <property type="component" value="Chromosome"/>
</dbReference>
<evidence type="ECO:0000256" key="1">
    <source>
        <dbReference type="ARBA" id="ARBA00023015"/>
    </source>
</evidence>
<dbReference type="PROSITE" id="PS00041">
    <property type="entry name" value="HTH_ARAC_FAMILY_1"/>
    <property type="match status" value="1"/>
</dbReference>
<feature type="transmembrane region" description="Helical" evidence="4">
    <location>
        <begin position="68"/>
        <end position="87"/>
    </location>
</feature>
<feature type="transmembrane region" description="Helical" evidence="4">
    <location>
        <begin position="179"/>
        <end position="203"/>
    </location>
</feature>
<dbReference type="SUPFAM" id="SSF46689">
    <property type="entry name" value="Homeodomain-like"/>
    <property type="match status" value="1"/>
</dbReference>
<keyword evidence="2" id="KW-0238">DNA-binding</keyword>
<feature type="transmembrane region" description="Helical" evidence="4">
    <location>
        <begin position="36"/>
        <end position="56"/>
    </location>
</feature>
<dbReference type="PANTHER" id="PTHR43280">
    <property type="entry name" value="ARAC-FAMILY TRANSCRIPTIONAL REGULATOR"/>
    <property type="match status" value="1"/>
</dbReference>
<evidence type="ECO:0000256" key="4">
    <source>
        <dbReference type="SAM" id="Phobius"/>
    </source>
</evidence>
<evidence type="ECO:0000259" key="5">
    <source>
        <dbReference type="PROSITE" id="PS01124"/>
    </source>
</evidence>
<evidence type="ECO:0000256" key="3">
    <source>
        <dbReference type="ARBA" id="ARBA00023163"/>
    </source>
</evidence>
<dbReference type="PANTHER" id="PTHR43280:SF29">
    <property type="entry name" value="ARAC-FAMILY TRANSCRIPTIONAL REGULATOR"/>
    <property type="match status" value="1"/>
</dbReference>
<keyword evidence="4" id="KW-1133">Transmembrane helix</keyword>
<dbReference type="InterPro" id="IPR018060">
    <property type="entry name" value="HTH_AraC"/>
</dbReference>
<feature type="domain" description="HTH araC/xylS-type" evidence="5">
    <location>
        <begin position="226"/>
        <end position="332"/>
    </location>
</feature>
<evidence type="ECO:0000313" key="7">
    <source>
        <dbReference type="Proteomes" id="UP001054801"/>
    </source>
</evidence>
<dbReference type="SMART" id="SM00342">
    <property type="entry name" value="HTH_ARAC"/>
    <property type="match status" value="1"/>
</dbReference>
<evidence type="ECO:0000313" key="6">
    <source>
        <dbReference type="EMBL" id="UJS25352.1"/>
    </source>
</evidence>
<keyword evidence="1" id="KW-0805">Transcription regulation</keyword>
<protein>
    <submittedName>
        <fullName evidence="6">Helix-turn-helix domain-containing protein</fullName>
    </submittedName>
</protein>
<reference evidence="6" key="1">
    <citation type="journal article" date="2022" name="Microorganisms">
        <title>Two New Species of Filamentous Sulfur Bacteria of the Genus Thiothrix, Thiothrix winogradskyi sp. nov. and 'Candidatus Thiothrix sulfatifontis' sp. nov.</title>
        <authorList>
            <person name="Ravin N.V."/>
            <person name="Rossetti S."/>
            <person name="Beletsky A.V."/>
            <person name="Kadnikov V.V."/>
            <person name="Rudenko T.S."/>
            <person name="Smolyakov D.D."/>
            <person name="Moskvitina M.I."/>
            <person name="Gureeva M.V."/>
            <person name="Mardanov A.V."/>
            <person name="Grabovich M.Y."/>
        </authorList>
    </citation>
    <scope>NUCLEOTIDE SEQUENCE</scope>
    <source>
        <strain evidence="6">CT3</strain>
    </source>
</reference>
<keyword evidence="3" id="KW-0804">Transcription</keyword>
<dbReference type="PROSITE" id="PS01124">
    <property type="entry name" value="HTH_ARAC_FAMILY_2"/>
    <property type="match status" value="1"/>
</dbReference>
<name>A0ABY3T0P4_9GAMM</name>
<feature type="transmembrane region" description="Helical" evidence="4">
    <location>
        <begin position="6"/>
        <end position="24"/>
    </location>
</feature>
<proteinExistence type="predicted"/>
<evidence type="ECO:0000256" key="2">
    <source>
        <dbReference type="ARBA" id="ARBA00023125"/>
    </source>
</evidence>
<organism evidence="6 7">
    <name type="scientific">Thiothrix winogradskyi</name>
    <dbReference type="NCBI Taxonomy" id="96472"/>
    <lineage>
        <taxon>Bacteria</taxon>
        <taxon>Pseudomonadati</taxon>
        <taxon>Pseudomonadota</taxon>
        <taxon>Gammaproteobacteria</taxon>
        <taxon>Thiotrichales</taxon>
        <taxon>Thiotrichaceae</taxon>
        <taxon>Thiothrix</taxon>
    </lineage>
</organism>
<dbReference type="EMBL" id="CP091244">
    <property type="protein sequence ID" value="UJS25352.1"/>
    <property type="molecule type" value="Genomic_DNA"/>
</dbReference>
<sequence length="340" mass="37649">MQTISTLLIGFSVFSIPLLALTHFRREHYQGQATAQAMGIIVLITLLGLQLAYFVWLQTGADIIHSPYYQVLLFTVAPTFYLFSKPLLQATREKLPRDVLHLLPILAAPFLPFPIAVTLAFALGAGYCVWLASRLYAALRQQPNRFQPVRIILGIAFIIALSTLPLGMGVTLLPENVFFMAHASAIGLVLLLIYAALSIAPWLTTDLAEAVRETHAASTLAQVDCDLMLAEVEGLMQEQELFRQPDLSLDTLAERLGLSPQQVAELLQTRLGKGFSRYVSEFRVEAAEDMLLEEPDTTLQAVGLRVGFTSETLFTQAFREISGMTPGQFRKINQLSVAFH</sequence>
<dbReference type="Pfam" id="PF12833">
    <property type="entry name" value="HTH_18"/>
    <property type="match status" value="1"/>
</dbReference>
<dbReference type="InterPro" id="IPR009057">
    <property type="entry name" value="Homeodomain-like_sf"/>
</dbReference>
<accession>A0ABY3T0P4</accession>
<keyword evidence="7" id="KW-1185">Reference proteome</keyword>
<keyword evidence="4" id="KW-0812">Transmembrane</keyword>
<feature type="transmembrane region" description="Helical" evidence="4">
    <location>
        <begin position="121"/>
        <end position="139"/>
    </location>
</feature>
<feature type="transmembrane region" description="Helical" evidence="4">
    <location>
        <begin position="151"/>
        <end position="173"/>
    </location>
</feature>
<gene>
    <name evidence="6" type="ORF">L2Y54_04740</name>
</gene>